<feature type="repeat" description="NHL" evidence="3">
    <location>
        <begin position="486"/>
        <end position="513"/>
    </location>
</feature>
<keyword evidence="1" id="KW-0677">Repeat</keyword>
<feature type="domain" description="B box-type" evidence="4">
    <location>
        <begin position="61"/>
        <end position="106"/>
    </location>
</feature>
<dbReference type="InterPro" id="IPR011042">
    <property type="entry name" value="6-blade_b-propeller_TolB-like"/>
</dbReference>
<protein>
    <submittedName>
        <fullName evidence="6 7">Uncharacterized protein LOC111115851</fullName>
    </submittedName>
</protein>
<dbReference type="SUPFAM" id="SSF57845">
    <property type="entry name" value="B-box zinc-binding domain"/>
    <property type="match status" value="1"/>
</dbReference>
<dbReference type="SMART" id="SM00336">
    <property type="entry name" value="BBOX"/>
    <property type="match status" value="2"/>
</dbReference>
<sequence length="556" mass="62689">MDPQDCGQDIVRCTLCKDAVAPMYCEVCHIDLCKDCVVEHLSDTDGFHKVVSLKQFLLTLRYNSVCPNHPTKQCEQYCEECNVPVCGICVSSGDHDQHKKEDILKILTTKKALIQKDLLEFKKSIYSTYQEAAANMQIQRADVRKHSEQLTIALNKQREALHTEIDTIVQRMMTEIDDIDTQTLAAIEKQEHAINKKINDIKQIILDLKSLLNTSDFGLVSKYRSRIEEFRKRPSKLKISLPNFLPQKINTKQLLKQFGSLRSSSIETEEQRYTLPSPGVESTPPARPLLDVPRLITDIPTSGYGGLYNVSALSDDEIWTCGRDNVLKLYNLQGKLLKSVQTTSGSDPLDIAVTRSGNLVYADYGDRSINLVCGTQIQKLITLRGWTPLNLCITSFGDLLVIVRSNDCKRTKVVRYSGSTEKQTLQWDDQGKKLYTSGLQNNTKYIVENRNLDICVADCEAGAVVVVSAAGKLRFRYTGPPSSFKPRGVTIDSQANILTSDGNNHSIHIVDQDGHLLRYIDNCGLQDPWGLCVDSKDNFFVAERYTCRVKKLQYYK</sequence>
<organism evidence="5 6">
    <name type="scientific">Crassostrea virginica</name>
    <name type="common">Eastern oyster</name>
    <dbReference type="NCBI Taxonomy" id="6565"/>
    <lineage>
        <taxon>Eukaryota</taxon>
        <taxon>Metazoa</taxon>
        <taxon>Spiralia</taxon>
        <taxon>Lophotrochozoa</taxon>
        <taxon>Mollusca</taxon>
        <taxon>Bivalvia</taxon>
        <taxon>Autobranchia</taxon>
        <taxon>Pteriomorphia</taxon>
        <taxon>Ostreida</taxon>
        <taxon>Ostreoidea</taxon>
        <taxon>Ostreidae</taxon>
        <taxon>Crassostrea</taxon>
    </lineage>
</organism>
<dbReference type="OrthoDB" id="264520at2759"/>
<dbReference type="PROSITE" id="PS51125">
    <property type="entry name" value="NHL"/>
    <property type="match status" value="2"/>
</dbReference>
<evidence type="ECO:0000313" key="7">
    <source>
        <dbReference type="RefSeq" id="XP_022310442.1"/>
    </source>
</evidence>
<dbReference type="InterPro" id="IPR047153">
    <property type="entry name" value="TRIM45/56/19-like"/>
</dbReference>
<dbReference type="SUPFAM" id="SSF101898">
    <property type="entry name" value="NHL repeat"/>
    <property type="match status" value="1"/>
</dbReference>
<dbReference type="CDD" id="cd19756">
    <property type="entry name" value="Bbox2"/>
    <property type="match status" value="1"/>
</dbReference>
<dbReference type="Pfam" id="PF00643">
    <property type="entry name" value="zf-B_box"/>
    <property type="match status" value="1"/>
</dbReference>
<dbReference type="PROSITE" id="PS50119">
    <property type="entry name" value="ZF_BBOX"/>
    <property type="match status" value="2"/>
</dbReference>
<dbReference type="GeneID" id="111115851"/>
<dbReference type="RefSeq" id="XP_022310441.1">
    <property type="nucleotide sequence ID" value="XM_022454733.1"/>
</dbReference>
<dbReference type="RefSeq" id="XP_022310443.1">
    <property type="nucleotide sequence ID" value="XM_022454735.1"/>
</dbReference>
<feature type="repeat" description="NHL" evidence="3">
    <location>
        <begin position="525"/>
        <end position="555"/>
    </location>
</feature>
<evidence type="ECO:0000313" key="8">
    <source>
        <dbReference type="RefSeq" id="XP_022310443.1"/>
    </source>
</evidence>
<evidence type="ECO:0000259" key="4">
    <source>
        <dbReference type="PROSITE" id="PS50119"/>
    </source>
</evidence>
<keyword evidence="2" id="KW-0863">Zinc-finger</keyword>
<evidence type="ECO:0000256" key="3">
    <source>
        <dbReference type="PROSITE-ProRule" id="PRU00504"/>
    </source>
</evidence>
<evidence type="ECO:0000313" key="5">
    <source>
        <dbReference type="Proteomes" id="UP000694844"/>
    </source>
</evidence>
<dbReference type="AlphaFoldDB" id="A0A8B8C6E2"/>
<dbReference type="KEGG" id="cvn:111115851"/>
<dbReference type="Proteomes" id="UP000694844">
    <property type="component" value="Chromosome 9"/>
</dbReference>
<evidence type="ECO:0000256" key="2">
    <source>
        <dbReference type="PROSITE-ProRule" id="PRU00024"/>
    </source>
</evidence>
<dbReference type="InterPro" id="IPR000315">
    <property type="entry name" value="Znf_B-box"/>
</dbReference>
<dbReference type="RefSeq" id="XP_022310442.1">
    <property type="nucleotide sequence ID" value="XM_022454734.1"/>
</dbReference>
<name>A0A8B8C6E2_CRAVI</name>
<reference evidence="6 7" key="1">
    <citation type="submission" date="2025-04" db="UniProtKB">
        <authorList>
            <consortium name="RefSeq"/>
        </authorList>
    </citation>
    <scope>IDENTIFICATION</scope>
    <source>
        <tissue evidence="6 7">Whole sample</tissue>
    </source>
</reference>
<keyword evidence="2" id="KW-0862">Zinc</keyword>
<keyword evidence="2" id="KW-0479">Metal-binding</keyword>
<dbReference type="InterPro" id="IPR001258">
    <property type="entry name" value="NHL_repeat"/>
</dbReference>
<gene>
    <name evidence="6 7 8" type="primary">LOC111115851</name>
</gene>
<dbReference type="GO" id="GO:0008270">
    <property type="term" value="F:zinc ion binding"/>
    <property type="evidence" value="ECO:0007669"/>
    <property type="project" value="UniProtKB-KW"/>
</dbReference>
<evidence type="ECO:0000313" key="6">
    <source>
        <dbReference type="RefSeq" id="XP_022310441.1"/>
    </source>
</evidence>
<dbReference type="PANTHER" id="PTHR25462:SF296">
    <property type="entry name" value="MEIOTIC P26, ISOFORM F"/>
    <property type="match status" value="1"/>
</dbReference>
<accession>A0A8B8C6E2</accession>
<dbReference type="Gene3D" id="3.30.160.60">
    <property type="entry name" value="Classic Zinc Finger"/>
    <property type="match status" value="1"/>
</dbReference>
<proteinExistence type="predicted"/>
<dbReference type="GO" id="GO:0061630">
    <property type="term" value="F:ubiquitin protein ligase activity"/>
    <property type="evidence" value="ECO:0007669"/>
    <property type="project" value="TreeGrafter"/>
</dbReference>
<dbReference type="Pfam" id="PF01436">
    <property type="entry name" value="NHL"/>
    <property type="match status" value="1"/>
</dbReference>
<dbReference type="PANTHER" id="PTHR25462">
    <property type="entry name" value="BONUS, ISOFORM C-RELATED"/>
    <property type="match status" value="1"/>
</dbReference>
<keyword evidence="5" id="KW-1185">Reference proteome</keyword>
<dbReference type="Gene3D" id="2.120.10.30">
    <property type="entry name" value="TolB, C-terminal domain"/>
    <property type="match status" value="1"/>
</dbReference>
<evidence type="ECO:0000256" key="1">
    <source>
        <dbReference type="ARBA" id="ARBA00022737"/>
    </source>
</evidence>
<feature type="domain" description="B box-type" evidence="4">
    <location>
        <begin position="8"/>
        <end position="53"/>
    </location>
</feature>